<gene>
    <name evidence="1" type="ORF">EPI10_023614</name>
</gene>
<dbReference type="EMBL" id="SMMG02000005">
    <property type="protein sequence ID" value="KAA3473214.1"/>
    <property type="molecule type" value="Genomic_DNA"/>
</dbReference>
<dbReference type="Proteomes" id="UP000325315">
    <property type="component" value="Unassembled WGS sequence"/>
</dbReference>
<proteinExistence type="predicted"/>
<organism evidence="1 2">
    <name type="scientific">Gossypium australe</name>
    <dbReference type="NCBI Taxonomy" id="47621"/>
    <lineage>
        <taxon>Eukaryota</taxon>
        <taxon>Viridiplantae</taxon>
        <taxon>Streptophyta</taxon>
        <taxon>Embryophyta</taxon>
        <taxon>Tracheophyta</taxon>
        <taxon>Spermatophyta</taxon>
        <taxon>Magnoliopsida</taxon>
        <taxon>eudicotyledons</taxon>
        <taxon>Gunneridae</taxon>
        <taxon>Pentapetalae</taxon>
        <taxon>rosids</taxon>
        <taxon>malvids</taxon>
        <taxon>Malvales</taxon>
        <taxon>Malvaceae</taxon>
        <taxon>Malvoideae</taxon>
        <taxon>Gossypium</taxon>
    </lineage>
</organism>
<comment type="caution">
    <text evidence="1">The sequence shown here is derived from an EMBL/GenBank/DDBJ whole genome shotgun (WGS) entry which is preliminary data.</text>
</comment>
<evidence type="ECO:0000313" key="1">
    <source>
        <dbReference type="EMBL" id="KAA3473214.1"/>
    </source>
</evidence>
<keyword evidence="2" id="KW-1185">Reference proteome</keyword>
<protein>
    <submittedName>
        <fullName evidence="1">GroES-like zinc-binding alcohol dehydrogenase family protein</fullName>
    </submittedName>
</protein>
<evidence type="ECO:0000313" key="2">
    <source>
        <dbReference type="Proteomes" id="UP000325315"/>
    </source>
</evidence>
<sequence length="60" mass="7014">MRVKKSVINGTPSIEFSDRIFQILIRDMENIVVLKLLRHNIGFSVLQNKIYSLRKPLSPF</sequence>
<reference evidence="2" key="1">
    <citation type="journal article" date="2019" name="Plant Biotechnol. J.">
        <title>Genome sequencing of the Australian wild diploid species Gossypium australe highlights disease resistance and delayed gland morphogenesis.</title>
        <authorList>
            <person name="Cai Y."/>
            <person name="Cai X."/>
            <person name="Wang Q."/>
            <person name="Wang P."/>
            <person name="Zhang Y."/>
            <person name="Cai C."/>
            <person name="Xu Y."/>
            <person name="Wang K."/>
            <person name="Zhou Z."/>
            <person name="Wang C."/>
            <person name="Geng S."/>
            <person name="Li B."/>
            <person name="Dong Q."/>
            <person name="Hou Y."/>
            <person name="Wang H."/>
            <person name="Ai P."/>
            <person name="Liu Z."/>
            <person name="Yi F."/>
            <person name="Sun M."/>
            <person name="An G."/>
            <person name="Cheng J."/>
            <person name="Zhang Y."/>
            <person name="Shi Q."/>
            <person name="Xie Y."/>
            <person name="Shi X."/>
            <person name="Chang Y."/>
            <person name="Huang F."/>
            <person name="Chen Y."/>
            <person name="Hong S."/>
            <person name="Mi L."/>
            <person name="Sun Q."/>
            <person name="Zhang L."/>
            <person name="Zhou B."/>
            <person name="Peng R."/>
            <person name="Zhang X."/>
            <person name="Liu F."/>
        </authorList>
    </citation>
    <scope>NUCLEOTIDE SEQUENCE [LARGE SCALE GENOMIC DNA]</scope>
    <source>
        <strain evidence="2">cv. PA1801</strain>
    </source>
</reference>
<dbReference type="OrthoDB" id="1002340at2759"/>
<name>A0A5B6VW51_9ROSI</name>
<accession>A0A5B6VW51</accession>
<dbReference type="AlphaFoldDB" id="A0A5B6VW51"/>